<dbReference type="SUPFAM" id="SSF48208">
    <property type="entry name" value="Six-hairpin glycosidases"/>
    <property type="match status" value="1"/>
</dbReference>
<dbReference type="Pfam" id="PF22422">
    <property type="entry name" value="MGH1-like_GH"/>
    <property type="match status" value="1"/>
</dbReference>
<feature type="domain" description="Glycosyl hydrolase family 63 C-terminal" evidence="1">
    <location>
        <begin position="697"/>
        <end position="787"/>
    </location>
</feature>
<accession>A0A075X632</accession>
<dbReference type="Gene3D" id="1.50.10.10">
    <property type="match status" value="1"/>
</dbReference>
<dbReference type="GO" id="GO:0004573">
    <property type="term" value="F:Glc3Man9GlcNAc2 oligosaccharide glucosidase activity"/>
    <property type="evidence" value="ECO:0007669"/>
    <property type="project" value="InterPro"/>
</dbReference>
<evidence type="ECO:0000313" key="3">
    <source>
        <dbReference type="EMBL" id="AIH14766.1"/>
    </source>
</evidence>
<sequence length="903" mass="105154">MMINLTQEEIRIQAALDHVAHWRRWGPYLSDRQWGTVREDYSHNGTAWDYFTHDQARSRAYRWGEDGIFGICDNHQRLCFAIALWNGEDAILKERFFGLTGNEGNHGEDVKEYYFYLDSTPTHSYMKALYKYPQAAFPYSQLVAENQRRDRQELEFELLDTGVFDDDKYFDVFIEYAKNHAEDILIQIKVINRGAETKKLNVLPTLWFRNTWSWNGDKTKPVLQEIISDDDFQTIAAFHETLGKRWLYCQRPHEILFTENETNRERLFGSLNQSPYVKDGINDYIVNGQKSAVNPDQIGTKASANYVLTIGAGETQVIKLRLCDLPNLVEPFGQNFDVIFTQRQREADEFYQRITPFNLNADMLQVQRQAFAGMLWSKQFYHYIVEDWLKGDTQTPTPPPERQNGRNKEWFHLYNEDILSMPDKWEYPWFAAWDLAFHTIPLAMIDPDFAKYQLDVLTREWYMHPNGQIPAYEWAFGDVNPPVHAWATWRIYKIEQKMYGRADTQFLERVFQKLMLNFTWWVNRKDAEGNNVFQGGFLGLDNIGVFDRSAALPTGGHIDQSDGTSWMGMYCLNMLAIALELAKTNPVYEDIATKFFEHFLYIADAMNKIGEIEASLWNETDGFYYDVLHLPERQITLKVRSMVGLIPLFAIESIEPETLKILPGFKKRLEWFIKNRPDLRQNVACMETKGVGARRLLAIVSRDKLRSILQKMLDESEFFSPYGIRAVSKFHAEHPYTFDVNGSQFRVDYEPAESSSGLFGGNSNWRGPIWFPVNFLLIESLQKFHYYLGDDFQVECPTGSGQMMNLWEVASELSQRLTRIFLKDSSGKRPVYGGMQKFQNDPHWQDLILFNEYFHGDNGAGIGASHQTGWTGLVAKLIQQYGEYEIQHQQPDIEQNKEVSAIT</sequence>
<evidence type="ECO:0000259" key="2">
    <source>
        <dbReference type="Pfam" id="PF22422"/>
    </source>
</evidence>
<dbReference type="AlphaFoldDB" id="A0A075X632"/>
<dbReference type="PANTHER" id="PTHR10412">
    <property type="entry name" value="MANNOSYL-OLIGOSACCHARIDE GLUCOSIDASE"/>
    <property type="match status" value="1"/>
</dbReference>
<evidence type="ECO:0000259" key="1">
    <source>
        <dbReference type="Pfam" id="PF03200"/>
    </source>
</evidence>
<name>A0A075X632_9CYAN</name>
<dbReference type="InterPro" id="IPR031335">
    <property type="entry name" value="Glyco_hydro_63_C"/>
</dbReference>
<dbReference type="InterPro" id="IPR012341">
    <property type="entry name" value="6hp_glycosidase-like_sf"/>
</dbReference>
<dbReference type="GO" id="GO:0009311">
    <property type="term" value="P:oligosaccharide metabolic process"/>
    <property type="evidence" value="ECO:0007669"/>
    <property type="project" value="InterPro"/>
</dbReference>
<proteinExistence type="predicted"/>
<dbReference type="InterPro" id="IPR004888">
    <property type="entry name" value="Glycoside_hydrolase_63"/>
</dbReference>
<dbReference type="InterPro" id="IPR008928">
    <property type="entry name" value="6-hairpin_glycosidase_sf"/>
</dbReference>
<dbReference type="Pfam" id="PF03200">
    <property type="entry name" value="Glyco_hydro_63"/>
    <property type="match status" value="1"/>
</dbReference>
<organism evidence="3">
    <name type="scientific">Hapalosiphon welwitschii UH IC-52-3</name>
    <dbReference type="NCBI Taxonomy" id="1524913"/>
    <lineage>
        <taxon>Bacteria</taxon>
        <taxon>Bacillati</taxon>
        <taxon>Cyanobacteriota</taxon>
        <taxon>Cyanophyceae</taxon>
        <taxon>Nostocales</taxon>
        <taxon>Hapalosiphonaceae</taxon>
        <taxon>Hapalosiphon</taxon>
    </lineage>
</organism>
<dbReference type="PANTHER" id="PTHR10412:SF10">
    <property type="entry name" value="GLYCOSYL HYDROLASE FAMILY 63 C-TERMINAL DOMAIN-CONTAINING PROTEIN"/>
    <property type="match status" value="1"/>
</dbReference>
<feature type="domain" description="Mannosylglycerate hydrolase MGH1-like glycoside hydrolase" evidence="2">
    <location>
        <begin position="427"/>
        <end position="532"/>
    </location>
</feature>
<dbReference type="InterPro" id="IPR054491">
    <property type="entry name" value="MGH1-like_GH"/>
</dbReference>
<dbReference type="EMBL" id="KJ767017">
    <property type="protein sequence ID" value="AIH14766.1"/>
    <property type="molecule type" value="Genomic_DNA"/>
</dbReference>
<protein>
    <submittedName>
        <fullName evidence="3">Uncharacterized protein</fullName>
    </submittedName>
</protein>
<reference evidence="3" key="1">
    <citation type="journal article" date="2014" name="BMC Microbiol.">
        <title>Comparative analysis of hapalindole, ambiguine and welwitindolinone gene clusters and reconstitution of indole-isonitrile biosynthesis from cyanobacteria.</title>
        <authorList>
            <person name="Micallef M.L."/>
            <person name="Sharma D."/>
            <person name="Bunn B.M."/>
            <person name="Gerwick L."/>
            <person name="Viswanathan R."/>
            <person name="Moffitt M.C."/>
        </authorList>
    </citation>
    <scope>NUCLEOTIDE SEQUENCE</scope>
    <source>
        <strain evidence="3">UH IC-52-3</strain>
    </source>
</reference>